<reference evidence="1" key="1">
    <citation type="submission" date="2020-02" db="EMBL/GenBank/DDBJ databases">
        <authorList>
            <person name="Enbody D E."/>
            <person name="Pettersson E M."/>
        </authorList>
    </citation>
    <scope>NUCLEOTIDE SEQUENCE [LARGE SCALE GENOMIC DNA]</scope>
</reference>
<dbReference type="Ensembl" id="ENSCPVT00000011745.2">
    <property type="protein sequence ID" value="ENSCPVP00000011256.1"/>
    <property type="gene ID" value="ENSCPVG00000008242.2"/>
</dbReference>
<reference evidence="1" key="2">
    <citation type="submission" date="2025-08" db="UniProtKB">
        <authorList>
            <consortium name="Ensembl"/>
        </authorList>
    </citation>
    <scope>IDENTIFICATION</scope>
</reference>
<dbReference type="Proteomes" id="UP000694382">
    <property type="component" value="Chromosome 4"/>
</dbReference>
<name>A0A8C3MUV9_GEOPR</name>
<protein>
    <submittedName>
        <fullName evidence="1">Uncharacterized protein</fullName>
    </submittedName>
</protein>
<proteinExistence type="predicted"/>
<organism evidence="1 2">
    <name type="scientific">Geospiza parvula</name>
    <name type="common">Small tree-finch</name>
    <name type="synonym">Camarhynchus parvulus</name>
    <dbReference type="NCBI Taxonomy" id="87175"/>
    <lineage>
        <taxon>Eukaryota</taxon>
        <taxon>Metazoa</taxon>
        <taxon>Chordata</taxon>
        <taxon>Craniata</taxon>
        <taxon>Vertebrata</taxon>
        <taxon>Euteleostomi</taxon>
        <taxon>Archelosauria</taxon>
        <taxon>Archosauria</taxon>
        <taxon>Dinosauria</taxon>
        <taxon>Saurischia</taxon>
        <taxon>Theropoda</taxon>
        <taxon>Coelurosauria</taxon>
        <taxon>Aves</taxon>
        <taxon>Neognathae</taxon>
        <taxon>Neoaves</taxon>
        <taxon>Telluraves</taxon>
        <taxon>Australaves</taxon>
        <taxon>Passeriformes</taxon>
        <taxon>Thraupidae</taxon>
        <taxon>Camarhynchus</taxon>
    </lineage>
</organism>
<keyword evidence="2" id="KW-1185">Reference proteome</keyword>
<accession>A0A8C3MUV9</accession>
<evidence type="ECO:0000313" key="1">
    <source>
        <dbReference type="Ensembl" id="ENSCPVP00000011256.1"/>
    </source>
</evidence>
<reference evidence="1" key="3">
    <citation type="submission" date="2025-09" db="UniProtKB">
        <authorList>
            <consortium name="Ensembl"/>
        </authorList>
    </citation>
    <scope>IDENTIFICATION</scope>
</reference>
<evidence type="ECO:0000313" key="2">
    <source>
        <dbReference type="Proteomes" id="UP000694382"/>
    </source>
</evidence>
<dbReference type="AlphaFoldDB" id="A0A8C3MUV9"/>
<sequence length="77" mass="8289">PNQTCTTRMIQAQWCIPVVPVTGEAEPAGSPQPKSSGLQCTVPSGHRQTLMLLTSIPPHLPGVGVRNSHFWSGEKAW</sequence>